<dbReference type="InterPro" id="IPR050502">
    <property type="entry name" value="Euk_RNA-bind_prot"/>
</dbReference>
<dbReference type="Gene3D" id="3.30.70.330">
    <property type="match status" value="5"/>
</dbReference>
<dbReference type="SMART" id="SM00360">
    <property type="entry name" value="RRM"/>
    <property type="match status" value="5"/>
</dbReference>
<evidence type="ECO:0000313" key="7">
    <source>
        <dbReference type="Proteomes" id="UP001447188"/>
    </source>
</evidence>
<dbReference type="CDD" id="cd12320">
    <property type="entry name" value="RRM6_RBM19_RRM5_MRD1"/>
    <property type="match status" value="1"/>
</dbReference>
<evidence type="ECO:0000313" key="6">
    <source>
        <dbReference type="EMBL" id="KAL0634904.1"/>
    </source>
</evidence>
<organism evidence="6 7">
    <name type="scientific">Discina gigas</name>
    <dbReference type="NCBI Taxonomy" id="1032678"/>
    <lineage>
        <taxon>Eukaryota</taxon>
        <taxon>Fungi</taxon>
        <taxon>Dikarya</taxon>
        <taxon>Ascomycota</taxon>
        <taxon>Pezizomycotina</taxon>
        <taxon>Pezizomycetes</taxon>
        <taxon>Pezizales</taxon>
        <taxon>Discinaceae</taxon>
        <taxon>Discina</taxon>
    </lineage>
</organism>
<gene>
    <name evidence="6" type="primary">MRD1</name>
    <name evidence="6" type="ORF">Q9L58_006184</name>
</gene>
<keyword evidence="7" id="KW-1185">Reference proteome</keyword>
<proteinExistence type="predicted"/>
<keyword evidence="1 2" id="KW-0694">RNA-binding</keyword>
<evidence type="ECO:0000256" key="2">
    <source>
        <dbReference type="PROSITE-ProRule" id="PRU00176"/>
    </source>
</evidence>
<name>A0ABR3GG26_9PEZI</name>
<feature type="domain" description="RRM" evidence="5">
    <location>
        <begin position="626"/>
        <end position="709"/>
    </location>
</feature>
<feature type="domain" description="RRM" evidence="5">
    <location>
        <begin position="326"/>
        <end position="404"/>
    </location>
</feature>
<dbReference type="Pfam" id="PF00076">
    <property type="entry name" value="RRM_1"/>
    <property type="match status" value="4"/>
</dbReference>
<evidence type="ECO:0000256" key="4">
    <source>
        <dbReference type="SAM" id="MobiDB-lite"/>
    </source>
</evidence>
<feature type="coiled-coil region" evidence="3">
    <location>
        <begin position="803"/>
        <end position="830"/>
    </location>
</feature>
<accession>A0ABR3GG26</accession>
<dbReference type="PROSITE" id="PS50102">
    <property type="entry name" value="RRM"/>
    <property type="match status" value="4"/>
</dbReference>
<dbReference type="Proteomes" id="UP001447188">
    <property type="component" value="Unassembled WGS sequence"/>
</dbReference>
<feature type="region of interest" description="Disordered" evidence="4">
    <location>
        <begin position="708"/>
        <end position="728"/>
    </location>
</feature>
<feature type="domain" description="RRM" evidence="5">
    <location>
        <begin position="10"/>
        <end position="82"/>
    </location>
</feature>
<dbReference type="InterPro" id="IPR012677">
    <property type="entry name" value="Nucleotide-bd_a/b_plait_sf"/>
</dbReference>
<comment type="caution">
    <text evidence="6">The sequence shown here is derived from an EMBL/GenBank/DDBJ whole genome shotgun (WGS) entry which is preliminary data.</text>
</comment>
<feature type="compositionally biased region" description="Basic and acidic residues" evidence="4">
    <location>
        <begin position="709"/>
        <end position="728"/>
    </location>
</feature>
<dbReference type="EMBL" id="JBBBZM010000082">
    <property type="protein sequence ID" value="KAL0634904.1"/>
    <property type="molecule type" value="Genomic_DNA"/>
</dbReference>
<reference evidence="6 7" key="1">
    <citation type="submission" date="2024-02" db="EMBL/GenBank/DDBJ databases">
        <title>Discinaceae phylogenomics.</title>
        <authorList>
            <person name="Dirks A.C."/>
            <person name="James T.Y."/>
        </authorList>
    </citation>
    <scope>NUCLEOTIDE SEQUENCE [LARGE SCALE GENOMIC DNA]</scope>
    <source>
        <strain evidence="6 7">ACD0624</strain>
    </source>
</reference>
<dbReference type="InterPro" id="IPR000504">
    <property type="entry name" value="RRM_dom"/>
</dbReference>
<evidence type="ECO:0000259" key="5">
    <source>
        <dbReference type="PROSITE" id="PS50102"/>
    </source>
</evidence>
<sequence length="857" mass="94508">MGLALLLKSTRIFVRGLPPKFTDTDFKSHFAKQGAVTDAKLIPSRRIGYVGYKTAEEAAAAVKYFNKTFIRMSRIWVEIARPVADENLPRAWSAHTPGSTAYKRKHEQLPARETIESDNSLKRKRGEPNPKAEIDPKLKEFLEVMQPASKSKTWANEDLSSFGQSATAAVQQVVAVAEAGESDDEYEAIPVKQRKSMFSQTEAAEVAATVESEDVEMEGVGEGKEAGAIEETGDAPGLVSDADWLRSKTSRLLDLTDDVDSHLARATASANIAAQPTAQKHPTAQEEWNGIDGPMGEGENAQPEVEQQEVGTTEEEAAIETISKSGRLFLRNLSYSTTEDDLREYFAEHGELEEVHLPIDSKTNTSKGFAYIHYKNPMDAVEAYKHFDRKIFQGRLLHILAAAPKRENRLDEYALSKLPLKKQRELKRKAGAATTQFNWNSMYMNADAVISSVADRLGISKADLLDPTSSDAAVRQAHAETHVIQETKAFFKLHGIDLAAFEKRDRDRDDKVILIKNFPYGTKVDELRKMLSDFGQLGRVLMPPAGTIAIAEFTSAPAARVAFAGLAYRRFKESVLFLEKAPRDLFTTDFDATSAGPNVAQLAALSRAKDAKPSAVDLLEPTADTATLFVRNLNFSTTSARLADTFSSIDGFMSARVKTKTDPKKPGQTLSMGFGFLEFRTKAAAEAARAAMDGFVLEGHKLLVKASHKGADAAEERRKEDSKKKEQGKRTKIIIKNLPFEASKKDVRALFGHYGTLRTVRVPKKFGGSARGFAFAEFVTAREAENAMDSLKDTHLLGRRLVLEYAAQDAANAEEEIERMTQKASKQTNMVALARLKANSKRKVELDESGGVLDDED</sequence>
<feature type="domain" description="RRM" evidence="5">
    <location>
        <begin position="731"/>
        <end position="808"/>
    </location>
</feature>
<dbReference type="PANTHER" id="PTHR48025">
    <property type="entry name" value="OS02G0815200 PROTEIN"/>
    <property type="match status" value="1"/>
</dbReference>
<evidence type="ECO:0000256" key="1">
    <source>
        <dbReference type="ARBA" id="ARBA00022884"/>
    </source>
</evidence>
<evidence type="ECO:0000256" key="3">
    <source>
        <dbReference type="SAM" id="Coils"/>
    </source>
</evidence>
<dbReference type="SUPFAM" id="SSF54928">
    <property type="entry name" value="RNA-binding domain, RBD"/>
    <property type="match status" value="3"/>
</dbReference>
<protein>
    <submittedName>
        <fullName evidence="6">Multiple RNA-binding domain-containing protein 1</fullName>
    </submittedName>
</protein>
<keyword evidence="3" id="KW-0175">Coiled coil</keyword>
<feature type="region of interest" description="Disordered" evidence="4">
    <location>
        <begin position="114"/>
        <end position="135"/>
    </location>
</feature>
<dbReference type="PANTHER" id="PTHR48025:SF1">
    <property type="entry name" value="RRM DOMAIN-CONTAINING PROTEIN"/>
    <property type="match status" value="1"/>
</dbReference>
<dbReference type="InterPro" id="IPR035979">
    <property type="entry name" value="RBD_domain_sf"/>
</dbReference>